<dbReference type="EMBL" id="BSVA01000001">
    <property type="protein sequence ID" value="GMA90593.1"/>
    <property type="molecule type" value="Genomic_DNA"/>
</dbReference>
<dbReference type="PANTHER" id="PTHR33164">
    <property type="entry name" value="TRANSCRIPTIONAL REGULATOR, MARR FAMILY"/>
    <property type="match status" value="1"/>
</dbReference>
<dbReference type="InterPro" id="IPR039422">
    <property type="entry name" value="MarR/SlyA-like"/>
</dbReference>
<comment type="caution">
    <text evidence="2">The sequence shown here is derived from an EMBL/GenBank/DDBJ whole genome shotgun (WGS) entry which is preliminary data.</text>
</comment>
<organism evidence="2 3">
    <name type="scientific">Homoserinibacter gongjuensis</name>
    <dbReference type="NCBI Taxonomy" id="1162968"/>
    <lineage>
        <taxon>Bacteria</taxon>
        <taxon>Bacillati</taxon>
        <taxon>Actinomycetota</taxon>
        <taxon>Actinomycetes</taxon>
        <taxon>Micrococcales</taxon>
        <taxon>Microbacteriaceae</taxon>
        <taxon>Homoserinibacter</taxon>
    </lineage>
</organism>
<accession>A0ABQ6JR62</accession>
<dbReference type="PROSITE" id="PS50995">
    <property type="entry name" value="HTH_MARR_2"/>
    <property type="match status" value="1"/>
</dbReference>
<feature type="domain" description="HTH marR-type" evidence="1">
    <location>
        <begin position="8"/>
        <end position="144"/>
    </location>
</feature>
<evidence type="ECO:0000313" key="3">
    <source>
        <dbReference type="Proteomes" id="UP001157069"/>
    </source>
</evidence>
<dbReference type="InterPro" id="IPR000835">
    <property type="entry name" value="HTH_MarR-typ"/>
</dbReference>
<dbReference type="PANTHER" id="PTHR33164:SF99">
    <property type="entry name" value="MARR FAMILY REGULATORY PROTEIN"/>
    <property type="match status" value="1"/>
</dbReference>
<dbReference type="SMART" id="SM00347">
    <property type="entry name" value="HTH_MARR"/>
    <property type="match status" value="1"/>
</dbReference>
<dbReference type="InterPro" id="IPR036390">
    <property type="entry name" value="WH_DNA-bd_sf"/>
</dbReference>
<protein>
    <submittedName>
        <fullName evidence="2">MarR family transcriptional regulator</fullName>
    </submittedName>
</protein>
<sequence>MSEVSEQDWELWRDYFRGGRELVAALDKRLQGDAGISHPEYLLMLSLWEAAEHSLRTGELAEELSWEKSRVSHQVARMEARGLVERRECETDARGVWVVLTADGSRLLLRATRDHTDAIRAWFFDLMSDDEKRVLGAVAQRMRENLGTVCASVPLRRRRSQATPPKVCA</sequence>
<proteinExistence type="predicted"/>
<evidence type="ECO:0000313" key="2">
    <source>
        <dbReference type="EMBL" id="GMA90593.1"/>
    </source>
</evidence>
<name>A0ABQ6JR62_9MICO</name>
<evidence type="ECO:0000259" key="1">
    <source>
        <dbReference type="PROSITE" id="PS50995"/>
    </source>
</evidence>
<gene>
    <name evidence="2" type="ORF">GCM10025869_11220</name>
</gene>
<reference evidence="3" key="1">
    <citation type="journal article" date="2019" name="Int. J. Syst. Evol. Microbiol.">
        <title>The Global Catalogue of Microorganisms (GCM) 10K type strain sequencing project: providing services to taxonomists for standard genome sequencing and annotation.</title>
        <authorList>
            <consortium name="The Broad Institute Genomics Platform"/>
            <consortium name="The Broad Institute Genome Sequencing Center for Infectious Disease"/>
            <person name="Wu L."/>
            <person name="Ma J."/>
        </authorList>
    </citation>
    <scope>NUCLEOTIDE SEQUENCE [LARGE SCALE GENOMIC DNA]</scope>
    <source>
        <strain evidence="3">NBRC 108755</strain>
    </source>
</reference>
<dbReference type="SUPFAM" id="SSF46785">
    <property type="entry name" value="Winged helix' DNA-binding domain"/>
    <property type="match status" value="1"/>
</dbReference>
<dbReference type="PRINTS" id="PR00598">
    <property type="entry name" value="HTHMARR"/>
</dbReference>
<dbReference type="Gene3D" id="1.10.10.10">
    <property type="entry name" value="Winged helix-like DNA-binding domain superfamily/Winged helix DNA-binding domain"/>
    <property type="match status" value="1"/>
</dbReference>
<dbReference type="Pfam" id="PF01047">
    <property type="entry name" value="MarR"/>
    <property type="match status" value="1"/>
</dbReference>
<dbReference type="InterPro" id="IPR036388">
    <property type="entry name" value="WH-like_DNA-bd_sf"/>
</dbReference>
<keyword evidence="3" id="KW-1185">Reference proteome</keyword>
<dbReference type="Proteomes" id="UP001157069">
    <property type="component" value="Unassembled WGS sequence"/>
</dbReference>